<dbReference type="EMBL" id="JBHTLU010000019">
    <property type="protein sequence ID" value="MFD1221859.1"/>
    <property type="molecule type" value="Genomic_DNA"/>
</dbReference>
<evidence type="ECO:0000256" key="1">
    <source>
        <dbReference type="ARBA" id="ARBA00022630"/>
    </source>
</evidence>
<dbReference type="InterPro" id="IPR036661">
    <property type="entry name" value="Luciferase-like_sf"/>
</dbReference>
<dbReference type="PANTHER" id="PTHR30011:SF16">
    <property type="entry name" value="C2H2 FINGER DOMAIN TRANSCRIPTION FACTOR (EUROFUNG)-RELATED"/>
    <property type="match status" value="1"/>
</dbReference>
<evidence type="ECO:0000256" key="4">
    <source>
        <dbReference type="ARBA" id="ARBA00023033"/>
    </source>
</evidence>
<evidence type="ECO:0000313" key="8">
    <source>
        <dbReference type="Proteomes" id="UP001597180"/>
    </source>
</evidence>
<dbReference type="RefSeq" id="WP_345586079.1">
    <property type="nucleotide sequence ID" value="NZ_BAABJG010000003.1"/>
</dbReference>
<evidence type="ECO:0000256" key="5">
    <source>
        <dbReference type="ARBA" id="ARBA00033748"/>
    </source>
</evidence>
<evidence type="ECO:0000259" key="6">
    <source>
        <dbReference type="Pfam" id="PF00296"/>
    </source>
</evidence>
<dbReference type="InterPro" id="IPR016215">
    <property type="entry name" value="NTA_MOA"/>
</dbReference>
<keyword evidence="1" id="KW-0285">Flavoprotein</keyword>
<dbReference type="Pfam" id="PF00296">
    <property type="entry name" value="Bac_luciferase"/>
    <property type="match status" value="1"/>
</dbReference>
<dbReference type="InterPro" id="IPR011251">
    <property type="entry name" value="Luciferase-like_dom"/>
</dbReference>
<dbReference type="PANTHER" id="PTHR30011">
    <property type="entry name" value="ALKANESULFONATE MONOOXYGENASE-RELATED"/>
    <property type="match status" value="1"/>
</dbReference>
<gene>
    <name evidence="7" type="ORF">ACFQ4B_17205</name>
</gene>
<protein>
    <submittedName>
        <fullName evidence="7">LLM class flavin-dependent oxidoreductase</fullName>
        <ecNumber evidence="7">1.-.-.-</ecNumber>
    </submittedName>
</protein>
<evidence type="ECO:0000256" key="2">
    <source>
        <dbReference type="ARBA" id="ARBA00022643"/>
    </source>
</evidence>
<name>A0ABW3UNF5_9BACL</name>
<keyword evidence="2" id="KW-0288">FMN</keyword>
<evidence type="ECO:0000256" key="3">
    <source>
        <dbReference type="ARBA" id="ARBA00023002"/>
    </source>
</evidence>
<dbReference type="NCBIfam" id="TIGR03860">
    <property type="entry name" value="FMN_nitrolo"/>
    <property type="match status" value="1"/>
</dbReference>
<evidence type="ECO:0000313" key="7">
    <source>
        <dbReference type="EMBL" id="MFD1221859.1"/>
    </source>
</evidence>
<dbReference type="GO" id="GO:0016491">
    <property type="term" value="F:oxidoreductase activity"/>
    <property type="evidence" value="ECO:0007669"/>
    <property type="project" value="UniProtKB-KW"/>
</dbReference>
<keyword evidence="3 7" id="KW-0560">Oxidoreductase</keyword>
<comment type="caution">
    <text evidence="7">The sequence shown here is derived from an EMBL/GenBank/DDBJ whole genome shotgun (WGS) entry which is preliminary data.</text>
</comment>
<sequence length="449" mass="50007">MSVKARQMHLGAFLFGVGHHVAAWRYPDTEAHGIMDPAFYERFAQTAERGKFDMLFLADSLALLGSSPSHTASVRPEPITLLSYLAGVTERIGLAATVSTTYHEPYNLAREFATLDHLSGGRAAWNVVTSSRNEEAANFSKEKHPDHAVRYERAREFIQVATSLWDSWEDDAILFDRQNGQFANPDKVHRIDHLGEHFRVRGPLNAPRPPQGRPVIIQASSSETGQQLAAETAEVIFTAWQTLEEAQLFYRNVKSLLVKYGRTADELKIMPGIFPVIGATEAEAREKEQLLQQLVLPSVGLSMLSGSLNVDLRDYPLDGPLPELPELEAINGGKSRFKLVSDMAKRDGLTIRQLIYRVTGARGHRTIYGTPVQVADQLELWFNERASDGFNIMPPYLPGGLGEFVELVIPELQNRGLFRTEYTGTTLRDHLGLKRPASKFSRPSASSSI</sequence>
<accession>A0ABW3UNF5</accession>
<dbReference type="InterPro" id="IPR051260">
    <property type="entry name" value="Diverse_substr_monoxygenases"/>
</dbReference>
<keyword evidence="4" id="KW-0503">Monooxygenase</keyword>
<proteinExistence type="inferred from homology"/>
<dbReference type="EC" id="1.-.-.-" evidence="7"/>
<dbReference type="Gene3D" id="3.20.20.30">
    <property type="entry name" value="Luciferase-like domain"/>
    <property type="match status" value="1"/>
</dbReference>
<dbReference type="Proteomes" id="UP001597180">
    <property type="component" value="Unassembled WGS sequence"/>
</dbReference>
<feature type="domain" description="Luciferase-like" evidence="6">
    <location>
        <begin position="31"/>
        <end position="307"/>
    </location>
</feature>
<comment type="similarity">
    <text evidence="5">Belongs to the NtaA/SnaA/DszA monooxygenase family.</text>
</comment>
<dbReference type="CDD" id="cd01095">
    <property type="entry name" value="Nitrilotriacetate_monoxgenase"/>
    <property type="match status" value="1"/>
</dbReference>
<reference evidence="8" key="1">
    <citation type="journal article" date="2019" name="Int. J. Syst. Evol. Microbiol.">
        <title>The Global Catalogue of Microorganisms (GCM) 10K type strain sequencing project: providing services to taxonomists for standard genome sequencing and annotation.</title>
        <authorList>
            <consortium name="The Broad Institute Genomics Platform"/>
            <consortium name="The Broad Institute Genome Sequencing Center for Infectious Disease"/>
            <person name="Wu L."/>
            <person name="Ma J."/>
        </authorList>
    </citation>
    <scope>NUCLEOTIDE SEQUENCE [LARGE SCALE GENOMIC DNA]</scope>
    <source>
        <strain evidence="8">CCUG 53270</strain>
    </source>
</reference>
<organism evidence="7 8">
    <name type="scientific">Paenibacillus vulneris</name>
    <dbReference type="NCBI Taxonomy" id="1133364"/>
    <lineage>
        <taxon>Bacteria</taxon>
        <taxon>Bacillati</taxon>
        <taxon>Bacillota</taxon>
        <taxon>Bacilli</taxon>
        <taxon>Bacillales</taxon>
        <taxon>Paenibacillaceae</taxon>
        <taxon>Paenibacillus</taxon>
    </lineage>
</organism>
<keyword evidence="8" id="KW-1185">Reference proteome</keyword>
<dbReference type="SUPFAM" id="SSF51679">
    <property type="entry name" value="Bacterial luciferase-like"/>
    <property type="match status" value="1"/>
</dbReference>
<dbReference type="PIRSF" id="PIRSF000337">
    <property type="entry name" value="NTA_MOA"/>
    <property type="match status" value="1"/>
</dbReference>